<feature type="compositionally biased region" description="Low complexity" evidence="1">
    <location>
        <begin position="539"/>
        <end position="548"/>
    </location>
</feature>
<feature type="compositionally biased region" description="Low complexity" evidence="1">
    <location>
        <begin position="318"/>
        <end position="329"/>
    </location>
</feature>
<organism evidence="2 3">
    <name type="scientific">Phyllosticta paracitricarpa</name>
    <dbReference type="NCBI Taxonomy" id="2016321"/>
    <lineage>
        <taxon>Eukaryota</taxon>
        <taxon>Fungi</taxon>
        <taxon>Dikarya</taxon>
        <taxon>Ascomycota</taxon>
        <taxon>Pezizomycotina</taxon>
        <taxon>Dothideomycetes</taxon>
        <taxon>Dothideomycetes incertae sedis</taxon>
        <taxon>Botryosphaeriales</taxon>
        <taxon>Phyllostictaceae</taxon>
        <taxon>Phyllosticta</taxon>
    </lineage>
</organism>
<feature type="compositionally biased region" description="Low complexity" evidence="1">
    <location>
        <begin position="391"/>
        <end position="400"/>
    </location>
</feature>
<feature type="compositionally biased region" description="Acidic residues" evidence="1">
    <location>
        <begin position="1"/>
        <end position="11"/>
    </location>
</feature>
<feature type="compositionally biased region" description="Polar residues" evidence="1">
    <location>
        <begin position="339"/>
        <end position="354"/>
    </location>
</feature>
<dbReference type="EMBL" id="JBBPBF010000001">
    <property type="protein sequence ID" value="KAK7615356.1"/>
    <property type="molecule type" value="Genomic_DNA"/>
</dbReference>
<protein>
    <submittedName>
        <fullName evidence="2">Uncharacterized protein</fullName>
    </submittedName>
</protein>
<feature type="compositionally biased region" description="Polar residues" evidence="1">
    <location>
        <begin position="117"/>
        <end position="140"/>
    </location>
</feature>
<feature type="compositionally biased region" description="Basic and acidic residues" evidence="1">
    <location>
        <begin position="361"/>
        <end position="377"/>
    </location>
</feature>
<feature type="compositionally biased region" description="Polar residues" evidence="1">
    <location>
        <begin position="91"/>
        <end position="100"/>
    </location>
</feature>
<accession>A0ABR1NLD4</accession>
<sequence>MVLMVEPDENEAQYSSYPAGYQQSSSYRDRRNHSIYPTRSDSSIGATHATTGSVSGRKAPSPVSSRYPPQRAAPNPIETLSALRHGDTKLDQSTPGNYSQPPSPPPGFRASRATPLYINTSHGGASKNTNYGPASTHNSSSAARAIFDHHHGGQQYHDSHNATGVRRSRSLTTQAITMGTAITTNSPVPAPSYHSPPAGYSPKPPPPIIDDIAASAAPPSRSGTPAFTLTDQLSPKGRSGYTPTPTLPSSKACSRQPSRAGLREEENGTGGDNAEEASGSVTPLAGGGAGTPANTPRRAGYDVDDDDGRAGRSVTAPSRTGSVSTSSTSLHAGRLTPVTAGTSSLSGRTPSTGRSLVRGATEIDRERKRERERELKWESQQQQQEVERYQRQQQQQQGRESPMAIPSTQRPRAGSSAHTPSPAANSNNTTGVVPKKVEWVEGLNRQASIGSISVGGGGRNSPAHANSSPVTPTTALPLPPPPPPPLAREKSKRGGLSSLLTSSKSSLKCATSSKEKAKDKERDRGLQNTARERKGGTGTRTPTPTLGGASANVPAERGGSANGSRSGNGRETPLTALPVPPLPPPMAPPRESSPRLEVRLSGLGELEIDDGEGLLGL</sequence>
<feature type="compositionally biased region" description="Polar residues" evidence="1">
    <location>
        <begin position="12"/>
        <end position="26"/>
    </location>
</feature>
<dbReference type="Proteomes" id="UP001367316">
    <property type="component" value="Unassembled WGS sequence"/>
</dbReference>
<keyword evidence="3" id="KW-1185">Reference proteome</keyword>
<comment type="caution">
    <text evidence="2">The sequence shown here is derived from an EMBL/GenBank/DDBJ whole genome shotgun (WGS) entry which is preliminary data.</text>
</comment>
<evidence type="ECO:0000313" key="3">
    <source>
        <dbReference type="Proteomes" id="UP001367316"/>
    </source>
</evidence>
<reference evidence="2 3" key="1">
    <citation type="submission" date="2024-04" db="EMBL/GenBank/DDBJ databases">
        <title>Phyllosticta paracitricarpa is synonymous to the EU quarantine fungus P. citricarpa based on phylogenomic analyses.</title>
        <authorList>
            <consortium name="Lawrence Berkeley National Laboratory"/>
            <person name="Van ingen-buijs V.A."/>
            <person name="Van westerhoven A.C."/>
            <person name="Haridas S."/>
            <person name="Skiadas P."/>
            <person name="Martin F."/>
            <person name="Groenewald J.Z."/>
            <person name="Crous P.W."/>
            <person name="Seidl M.F."/>
        </authorList>
    </citation>
    <scope>NUCLEOTIDE SEQUENCE [LARGE SCALE GENOMIC DNA]</scope>
    <source>
        <strain evidence="2 3">CBS 141358</strain>
    </source>
</reference>
<feature type="compositionally biased region" description="Low complexity" evidence="1">
    <location>
        <begin position="494"/>
        <end position="512"/>
    </location>
</feature>
<name>A0ABR1NLD4_9PEZI</name>
<feature type="region of interest" description="Disordered" evidence="1">
    <location>
        <begin position="180"/>
        <end position="595"/>
    </location>
</feature>
<feature type="compositionally biased region" description="Basic and acidic residues" evidence="1">
    <location>
        <begin position="513"/>
        <end position="535"/>
    </location>
</feature>
<evidence type="ECO:0000256" key="1">
    <source>
        <dbReference type="SAM" id="MobiDB-lite"/>
    </source>
</evidence>
<proteinExistence type="predicted"/>
<gene>
    <name evidence="2" type="ORF">JOL62DRAFT_1842</name>
</gene>
<feature type="compositionally biased region" description="Low complexity" evidence="1">
    <location>
        <begin position="209"/>
        <end position="226"/>
    </location>
</feature>
<feature type="region of interest" description="Disordered" evidence="1">
    <location>
        <begin position="87"/>
        <end position="140"/>
    </location>
</feature>
<feature type="compositionally biased region" description="Pro residues" evidence="1">
    <location>
        <begin position="477"/>
        <end position="486"/>
    </location>
</feature>
<feature type="compositionally biased region" description="Polar residues" evidence="1">
    <location>
        <begin position="406"/>
        <end position="431"/>
    </location>
</feature>
<feature type="compositionally biased region" description="Pro residues" evidence="1">
    <location>
        <begin position="578"/>
        <end position="588"/>
    </location>
</feature>
<feature type="compositionally biased region" description="Polar residues" evidence="1">
    <location>
        <begin position="35"/>
        <end position="54"/>
    </location>
</feature>
<feature type="region of interest" description="Disordered" evidence="1">
    <location>
        <begin position="1"/>
        <end position="74"/>
    </location>
</feature>
<feature type="compositionally biased region" description="Low complexity" evidence="1">
    <location>
        <begin position="555"/>
        <end position="577"/>
    </location>
</feature>
<feature type="compositionally biased region" description="Polar residues" evidence="1">
    <location>
        <begin position="241"/>
        <end position="257"/>
    </location>
</feature>
<evidence type="ECO:0000313" key="2">
    <source>
        <dbReference type="EMBL" id="KAK7615356.1"/>
    </source>
</evidence>